<dbReference type="EMBL" id="PDPS01000032">
    <property type="protein sequence ID" value="PID56698.1"/>
    <property type="molecule type" value="Genomic_DNA"/>
</dbReference>
<dbReference type="PANTHER" id="PTHR33449">
    <property type="entry name" value="NUCLEOID-ASSOCIATED PROTEIN YBAB"/>
    <property type="match status" value="1"/>
</dbReference>
<dbReference type="GO" id="GO:0003677">
    <property type="term" value="F:DNA binding"/>
    <property type="evidence" value="ECO:0007669"/>
    <property type="project" value="UniProtKB-UniRule"/>
</dbReference>
<dbReference type="PANTHER" id="PTHR33449:SF1">
    <property type="entry name" value="NUCLEOID-ASSOCIATED PROTEIN YBAB"/>
    <property type="match status" value="1"/>
</dbReference>
<dbReference type="SUPFAM" id="SSF82607">
    <property type="entry name" value="YbaB-like"/>
    <property type="match status" value="1"/>
</dbReference>
<comment type="function">
    <text evidence="2">Binds to DNA and alters its conformation. May be involved in regulation of gene expression, nucleoid organization and DNA protection.</text>
</comment>
<dbReference type="Gene3D" id="3.30.1310.10">
    <property type="entry name" value="Nucleoid-associated protein YbaB-like domain"/>
    <property type="match status" value="1"/>
</dbReference>
<dbReference type="AlphaFoldDB" id="A0A2G6E4J0"/>
<dbReference type="Pfam" id="PF02575">
    <property type="entry name" value="YbaB_DNA_bd"/>
    <property type="match status" value="1"/>
</dbReference>
<feature type="coiled-coil region" evidence="3">
    <location>
        <begin position="1"/>
        <end position="28"/>
    </location>
</feature>
<dbReference type="PIRSF" id="PIRSF004555">
    <property type="entry name" value="UCP004555"/>
    <property type="match status" value="1"/>
</dbReference>
<organism evidence="4 5">
    <name type="scientific">candidate division KSB3 bacterium</name>
    <dbReference type="NCBI Taxonomy" id="2044937"/>
    <lineage>
        <taxon>Bacteria</taxon>
        <taxon>candidate division KSB3</taxon>
    </lineage>
</organism>
<dbReference type="InterPro" id="IPR036894">
    <property type="entry name" value="YbaB-like_sf"/>
</dbReference>
<keyword evidence="2" id="KW-0963">Cytoplasm</keyword>
<name>A0A2G6E4J0_9BACT</name>
<comment type="caution">
    <text evidence="4">The sequence shown here is derived from an EMBL/GenBank/DDBJ whole genome shotgun (WGS) entry which is preliminary data.</text>
</comment>
<keyword evidence="3" id="KW-0175">Coiled coil</keyword>
<dbReference type="Proteomes" id="UP000229740">
    <property type="component" value="Unassembled WGS sequence"/>
</dbReference>
<evidence type="ECO:0000313" key="4">
    <source>
        <dbReference type="EMBL" id="PID56698.1"/>
    </source>
</evidence>
<evidence type="ECO:0000256" key="2">
    <source>
        <dbReference type="HAMAP-Rule" id="MF_00274"/>
    </source>
</evidence>
<comment type="similarity">
    <text evidence="2">Belongs to the YbaB/EbfC family.</text>
</comment>
<comment type="subcellular location">
    <subcellularLocation>
        <location evidence="2">Cytoplasm</location>
        <location evidence="2">Nucleoid</location>
    </subcellularLocation>
</comment>
<evidence type="ECO:0000256" key="1">
    <source>
        <dbReference type="ARBA" id="ARBA00023125"/>
    </source>
</evidence>
<dbReference type="InterPro" id="IPR004401">
    <property type="entry name" value="YbaB/EbfC"/>
</dbReference>
<reference evidence="4 5" key="1">
    <citation type="submission" date="2017-10" db="EMBL/GenBank/DDBJ databases">
        <title>Novel microbial diversity and functional potential in the marine mammal oral microbiome.</title>
        <authorList>
            <person name="Dudek N.K."/>
            <person name="Sun C.L."/>
            <person name="Burstein D."/>
            <person name="Kantor R.S."/>
            <person name="Aliaga Goltsman D.S."/>
            <person name="Bik E.M."/>
            <person name="Thomas B.C."/>
            <person name="Banfield J.F."/>
            <person name="Relman D.A."/>
        </authorList>
    </citation>
    <scope>NUCLEOTIDE SEQUENCE [LARGE SCALE GENOMIC DNA]</scope>
    <source>
        <strain evidence="4">DOLZORAL124_49_17</strain>
    </source>
</reference>
<evidence type="ECO:0000256" key="3">
    <source>
        <dbReference type="SAM" id="Coils"/>
    </source>
</evidence>
<protein>
    <recommendedName>
        <fullName evidence="2">Nucleoid-associated protein CSB45_10665</fullName>
    </recommendedName>
</protein>
<dbReference type="HAMAP" id="MF_00274">
    <property type="entry name" value="DNA_YbaB_EbfC"/>
    <property type="match status" value="1"/>
</dbReference>
<evidence type="ECO:0000313" key="5">
    <source>
        <dbReference type="Proteomes" id="UP000229740"/>
    </source>
</evidence>
<proteinExistence type="inferred from homology"/>
<dbReference type="GO" id="GO:0043590">
    <property type="term" value="C:bacterial nucleoid"/>
    <property type="evidence" value="ECO:0007669"/>
    <property type="project" value="UniProtKB-UniRule"/>
</dbReference>
<sequence>MGNLMKQVQEMQTKLAEIEEELIGISVEGQAGGGMVTVIANGKQQIQEVRIEAELINTDEHEMLQDLIVAATNQALEASQSLRSEKISALTGGLNLPNIPGLTT</sequence>
<dbReference type="NCBIfam" id="TIGR00103">
    <property type="entry name" value="DNA_YbaB_EbfC"/>
    <property type="match status" value="1"/>
</dbReference>
<accession>A0A2G6E4J0</accession>
<keyword evidence="1 2" id="KW-0238">DNA-binding</keyword>
<comment type="subunit">
    <text evidence="2">Homodimer.</text>
</comment>
<gene>
    <name evidence="4" type="ORF">CSB45_10665</name>
</gene>
<dbReference type="GO" id="GO:0005829">
    <property type="term" value="C:cytosol"/>
    <property type="evidence" value="ECO:0007669"/>
    <property type="project" value="TreeGrafter"/>
</dbReference>